<feature type="domain" description="Putative restriction endonuclease" evidence="1">
    <location>
        <begin position="19"/>
        <end position="179"/>
    </location>
</feature>
<sequence length="185" mass="20049">MVAMPAVEHPLGEDNVLRAFLELDTPPGFKAELIEGEITVTPPPDGAHETAFSLLARQFYRKAAIDLDLSPNKGLITPKGRYIPDGTVSPVEHFIDADSWAPATGVLLVFEVTSTNPHKDRGPKRHGYAAAGIPCYLLVDRSEGTVTLFTTPEGEDYTVHIQVAFGKPLDLPAPFSFTLDTGPLR</sequence>
<dbReference type="RefSeq" id="WP_380227202.1">
    <property type="nucleotide sequence ID" value="NZ_JBHSOF010000028.1"/>
</dbReference>
<reference evidence="3" key="1">
    <citation type="journal article" date="2019" name="Int. J. Syst. Evol. Microbiol.">
        <title>The Global Catalogue of Microorganisms (GCM) 10K type strain sequencing project: providing services to taxonomists for standard genome sequencing and annotation.</title>
        <authorList>
            <consortium name="The Broad Institute Genomics Platform"/>
            <consortium name="The Broad Institute Genome Sequencing Center for Infectious Disease"/>
            <person name="Wu L."/>
            <person name="Ma J."/>
        </authorList>
    </citation>
    <scope>NUCLEOTIDE SEQUENCE [LARGE SCALE GENOMIC DNA]</scope>
    <source>
        <strain evidence="3">CGMCC 4.1437</strain>
    </source>
</reference>
<comment type="caution">
    <text evidence="2">The sequence shown here is derived from an EMBL/GenBank/DDBJ whole genome shotgun (WGS) entry which is preliminary data.</text>
</comment>
<organism evidence="2 3">
    <name type="scientific">Kitasatospora misakiensis</name>
    <dbReference type="NCBI Taxonomy" id="67330"/>
    <lineage>
        <taxon>Bacteria</taxon>
        <taxon>Bacillati</taxon>
        <taxon>Actinomycetota</taxon>
        <taxon>Actinomycetes</taxon>
        <taxon>Kitasatosporales</taxon>
        <taxon>Streptomycetaceae</taxon>
        <taxon>Kitasatospora</taxon>
    </lineage>
</organism>
<dbReference type="InterPro" id="IPR011335">
    <property type="entry name" value="Restrct_endonuc-II-like"/>
</dbReference>
<dbReference type="InterPro" id="IPR008538">
    <property type="entry name" value="Uma2"/>
</dbReference>
<keyword evidence="2" id="KW-0255">Endonuclease</keyword>
<dbReference type="PANTHER" id="PTHR35400:SF3">
    <property type="entry name" value="SLL1072 PROTEIN"/>
    <property type="match status" value="1"/>
</dbReference>
<gene>
    <name evidence="2" type="ORF">ACFP3U_21490</name>
</gene>
<dbReference type="PANTHER" id="PTHR35400">
    <property type="entry name" value="SLR1083 PROTEIN"/>
    <property type="match status" value="1"/>
</dbReference>
<proteinExistence type="predicted"/>
<evidence type="ECO:0000313" key="3">
    <source>
        <dbReference type="Proteomes" id="UP001595975"/>
    </source>
</evidence>
<dbReference type="GO" id="GO:0004519">
    <property type="term" value="F:endonuclease activity"/>
    <property type="evidence" value="ECO:0007669"/>
    <property type="project" value="UniProtKB-KW"/>
</dbReference>
<keyword evidence="3" id="KW-1185">Reference proteome</keyword>
<name>A0ABW0X930_9ACTN</name>
<accession>A0ABW0X930</accession>
<keyword evidence="2" id="KW-0540">Nuclease</keyword>
<protein>
    <submittedName>
        <fullName evidence="2">Uma2 family endonuclease</fullName>
    </submittedName>
</protein>
<dbReference type="InterPro" id="IPR012296">
    <property type="entry name" value="Nuclease_put_TT1808"/>
</dbReference>
<evidence type="ECO:0000259" key="1">
    <source>
        <dbReference type="Pfam" id="PF05685"/>
    </source>
</evidence>
<dbReference type="SUPFAM" id="SSF52980">
    <property type="entry name" value="Restriction endonuclease-like"/>
    <property type="match status" value="1"/>
</dbReference>
<dbReference type="Gene3D" id="3.90.1570.10">
    <property type="entry name" value="tt1808, chain A"/>
    <property type="match status" value="1"/>
</dbReference>
<dbReference type="Proteomes" id="UP001595975">
    <property type="component" value="Unassembled WGS sequence"/>
</dbReference>
<dbReference type="Pfam" id="PF05685">
    <property type="entry name" value="Uma2"/>
    <property type="match status" value="1"/>
</dbReference>
<dbReference type="EMBL" id="JBHSOF010000028">
    <property type="protein sequence ID" value="MFC5665539.1"/>
    <property type="molecule type" value="Genomic_DNA"/>
</dbReference>
<keyword evidence="2" id="KW-0378">Hydrolase</keyword>
<evidence type="ECO:0000313" key="2">
    <source>
        <dbReference type="EMBL" id="MFC5665539.1"/>
    </source>
</evidence>
<dbReference type="CDD" id="cd06260">
    <property type="entry name" value="DUF820-like"/>
    <property type="match status" value="1"/>
</dbReference>